<dbReference type="OrthoDB" id="9802264at2"/>
<dbReference type="PANTHER" id="PTHR43514:SF4">
    <property type="entry name" value="ABC TRANSPORTER I FAMILY MEMBER 10"/>
    <property type="match status" value="1"/>
</dbReference>
<evidence type="ECO:0000259" key="12">
    <source>
        <dbReference type="PROSITE" id="PS51866"/>
    </source>
</evidence>
<keyword evidence="6" id="KW-0547">Nucleotide-binding</keyword>
<dbReference type="GO" id="GO:0140359">
    <property type="term" value="F:ABC-type transporter activity"/>
    <property type="evidence" value="ECO:0007669"/>
    <property type="project" value="InterPro"/>
</dbReference>
<dbReference type="PROSITE" id="PS51866">
    <property type="entry name" value="MOP"/>
    <property type="match status" value="1"/>
</dbReference>
<sequence length="369" mass="38368">MSALSVAVAHRLGAFALDVAFEAPAGVTALFGRSGSGKTTLVNVIAGLLQPREGRVAVGGHLLLDTAGSVAVPRHRRRVGTVFQEGRLFPHLTVRQNLLFGRWFAPRGEPGAEVGAVVEMLGIGPLLGRRPAGLSGGEKQRVAIGRALLAKPRLLLMDEPLSALDDDRKAEILPYIERLRDRAGVPIVYVSHSVAEVARLADTLVVLDAGRVAAAGPAGEVLSRLNVAPLSGARESGAVLEARVAAHDDDFALTTLVTGAGALRVPRVAAPLGTTLRIQIPARDVMLSRDAPRHTSALNVLPATVAEIRPIDAAGATADLRLACGDAVILARITRLSLAEMGLVPGAAVFALVKSVALDPARPPARGGR</sequence>
<dbReference type="EMBL" id="QYBC01000006">
    <property type="protein sequence ID" value="RYB05643.1"/>
    <property type="molecule type" value="Genomic_DNA"/>
</dbReference>
<protein>
    <submittedName>
        <fullName evidence="13">Molybdenum ABC transporter ATP-binding protein</fullName>
        <ecNumber evidence="13">3.6.3.29</ecNumber>
    </submittedName>
</protein>
<dbReference type="EC" id="3.6.3.29" evidence="13"/>
<keyword evidence="8" id="KW-1278">Translocase</keyword>
<evidence type="ECO:0000256" key="6">
    <source>
        <dbReference type="ARBA" id="ARBA00022741"/>
    </source>
</evidence>
<dbReference type="InterPro" id="IPR004606">
    <property type="entry name" value="Mop_domain"/>
</dbReference>
<dbReference type="InterPro" id="IPR003439">
    <property type="entry name" value="ABC_transporter-like_ATP-bd"/>
</dbReference>
<evidence type="ECO:0000256" key="2">
    <source>
        <dbReference type="ARBA" id="ARBA00022448"/>
    </source>
</evidence>
<evidence type="ECO:0000256" key="4">
    <source>
        <dbReference type="ARBA" id="ARBA00022505"/>
    </source>
</evidence>
<dbReference type="InterPro" id="IPR050334">
    <property type="entry name" value="Molybdenum_import_ModC"/>
</dbReference>
<dbReference type="InterPro" id="IPR003593">
    <property type="entry name" value="AAA+_ATPase"/>
</dbReference>
<dbReference type="Proteomes" id="UP000289411">
    <property type="component" value="Unassembled WGS sequence"/>
</dbReference>
<evidence type="ECO:0000313" key="13">
    <source>
        <dbReference type="EMBL" id="RYB05643.1"/>
    </source>
</evidence>
<dbReference type="RefSeq" id="WP_129218746.1">
    <property type="nucleotide sequence ID" value="NZ_QYBC01000006.1"/>
</dbReference>
<dbReference type="InterPro" id="IPR017871">
    <property type="entry name" value="ABC_transporter-like_CS"/>
</dbReference>
<dbReference type="InterPro" id="IPR005116">
    <property type="entry name" value="Transp-assoc_OB_typ1"/>
</dbReference>
<dbReference type="Gene3D" id="3.40.50.300">
    <property type="entry name" value="P-loop containing nucleotide triphosphate hydrolases"/>
    <property type="match status" value="1"/>
</dbReference>
<keyword evidence="5" id="KW-0997">Cell inner membrane</keyword>
<dbReference type="GO" id="GO:0016020">
    <property type="term" value="C:membrane"/>
    <property type="evidence" value="ECO:0007669"/>
    <property type="project" value="InterPro"/>
</dbReference>
<accession>A0A4Q2REM1</accession>
<dbReference type="NCBIfam" id="TIGR02142">
    <property type="entry name" value="modC_ABC"/>
    <property type="match status" value="1"/>
</dbReference>
<evidence type="ECO:0000256" key="10">
    <source>
        <dbReference type="PROSITE-ProRule" id="PRU01213"/>
    </source>
</evidence>
<feature type="domain" description="ABC transporter" evidence="11">
    <location>
        <begin position="1"/>
        <end position="234"/>
    </location>
</feature>
<keyword evidence="13" id="KW-0378">Hydrolase</keyword>
<keyword evidence="9" id="KW-0472">Membrane</keyword>
<keyword evidence="4 10" id="KW-0500">Molybdenum</keyword>
<keyword evidence="14" id="KW-1185">Reference proteome</keyword>
<comment type="similarity">
    <text evidence="1">Belongs to the ABC transporter superfamily.</text>
</comment>
<evidence type="ECO:0000256" key="3">
    <source>
        <dbReference type="ARBA" id="ARBA00022475"/>
    </source>
</evidence>
<reference evidence="13 14" key="2">
    <citation type="submission" date="2019-02" db="EMBL/GenBank/DDBJ databases">
        <title>'Lichenibacterium ramalinii' gen. nov. sp. nov., 'Lichenibacterium minor' gen. nov. sp. nov.</title>
        <authorList>
            <person name="Pankratov T."/>
        </authorList>
    </citation>
    <scope>NUCLEOTIDE SEQUENCE [LARGE SCALE GENOMIC DNA]</scope>
    <source>
        <strain evidence="13 14">RmlP001</strain>
    </source>
</reference>
<keyword evidence="3" id="KW-1003">Cell membrane</keyword>
<dbReference type="PANTHER" id="PTHR43514">
    <property type="entry name" value="ABC TRANSPORTER I FAMILY MEMBER 10"/>
    <property type="match status" value="1"/>
</dbReference>
<comment type="caution">
    <text evidence="13">The sequence shown here is derived from an EMBL/GenBank/DDBJ whole genome shotgun (WGS) entry which is preliminary data.</text>
</comment>
<dbReference type="GO" id="GO:0016887">
    <property type="term" value="F:ATP hydrolysis activity"/>
    <property type="evidence" value="ECO:0007669"/>
    <property type="project" value="InterPro"/>
</dbReference>
<dbReference type="PROSITE" id="PS00211">
    <property type="entry name" value="ABC_TRANSPORTER_1"/>
    <property type="match status" value="1"/>
</dbReference>
<dbReference type="InterPro" id="IPR027417">
    <property type="entry name" value="P-loop_NTPase"/>
</dbReference>
<keyword evidence="7 13" id="KW-0067">ATP-binding</keyword>
<dbReference type="SMART" id="SM00382">
    <property type="entry name" value="AAA"/>
    <property type="match status" value="1"/>
</dbReference>
<dbReference type="SUPFAM" id="SSF50331">
    <property type="entry name" value="MOP-like"/>
    <property type="match status" value="1"/>
</dbReference>
<dbReference type="Gene3D" id="2.40.50.100">
    <property type="match status" value="1"/>
</dbReference>
<name>A0A4Q2REM1_9HYPH</name>
<dbReference type="Pfam" id="PF03459">
    <property type="entry name" value="TOBE"/>
    <property type="match status" value="1"/>
</dbReference>
<organism evidence="13 14">
    <name type="scientific">Lichenibacterium ramalinae</name>
    <dbReference type="NCBI Taxonomy" id="2316527"/>
    <lineage>
        <taxon>Bacteria</taxon>
        <taxon>Pseudomonadati</taxon>
        <taxon>Pseudomonadota</taxon>
        <taxon>Alphaproteobacteria</taxon>
        <taxon>Hyphomicrobiales</taxon>
        <taxon>Lichenihabitantaceae</taxon>
        <taxon>Lichenibacterium</taxon>
    </lineage>
</organism>
<evidence type="ECO:0000256" key="7">
    <source>
        <dbReference type="ARBA" id="ARBA00022840"/>
    </source>
</evidence>
<dbReference type="PROSITE" id="PS50893">
    <property type="entry name" value="ABC_TRANSPORTER_2"/>
    <property type="match status" value="1"/>
</dbReference>
<evidence type="ECO:0000259" key="11">
    <source>
        <dbReference type="PROSITE" id="PS50893"/>
    </source>
</evidence>
<dbReference type="AlphaFoldDB" id="A0A4Q2REM1"/>
<dbReference type="Pfam" id="PF00005">
    <property type="entry name" value="ABC_tran"/>
    <property type="match status" value="1"/>
</dbReference>
<proteinExistence type="inferred from homology"/>
<evidence type="ECO:0000256" key="1">
    <source>
        <dbReference type="ARBA" id="ARBA00005417"/>
    </source>
</evidence>
<dbReference type="SUPFAM" id="SSF52540">
    <property type="entry name" value="P-loop containing nucleoside triphosphate hydrolases"/>
    <property type="match status" value="1"/>
</dbReference>
<reference evidence="13 14" key="1">
    <citation type="submission" date="2018-09" db="EMBL/GenBank/DDBJ databases">
        <authorList>
            <person name="Grouzdev D.S."/>
            <person name="Krutkina M.S."/>
        </authorList>
    </citation>
    <scope>NUCLEOTIDE SEQUENCE [LARGE SCALE GENOMIC DNA]</scope>
    <source>
        <strain evidence="13 14">RmlP001</strain>
    </source>
</reference>
<gene>
    <name evidence="13" type="primary">modC</name>
    <name evidence="13" type="ORF">D3272_08560</name>
</gene>
<dbReference type="InterPro" id="IPR011868">
    <property type="entry name" value="ModC_ABC_ATP-bd"/>
</dbReference>
<evidence type="ECO:0000256" key="5">
    <source>
        <dbReference type="ARBA" id="ARBA00022519"/>
    </source>
</evidence>
<feature type="domain" description="Mop" evidence="12">
    <location>
        <begin position="294"/>
        <end position="362"/>
    </location>
</feature>
<keyword evidence="2" id="KW-0813">Transport</keyword>
<dbReference type="InterPro" id="IPR008995">
    <property type="entry name" value="Mo/tungstate-bd_C_term_dom"/>
</dbReference>
<evidence type="ECO:0000313" key="14">
    <source>
        <dbReference type="Proteomes" id="UP000289411"/>
    </source>
</evidence>
<evidence type="ECO:0000256" key="8">
    <source>
        <dbReference type="ARBA" id="ARBA00022967"/>
    </source>
</evidence>
<dbReference type="GO" id="GO:0015098">
    <property type="term" value="F:molybdate ion transmembrane transporter activity"/>
    <property type="evidence" value="ECO:0007669"/>
    <property type="project" value="InterPro"/>
</dbReference>
<evidence type="ECO:0000256" key="9">
    <source>
        <dbReference type="ARBA" id="ARBA00023136"/>
    </source>
</evidence>
<dbReference type="GO" id="GO:0005524">
    <property type="term" value="F:ATP binding"/>
    <property type="evidence" value="ECO:0007669"/>
    <property type="project" value="UniProtKB-KW"/>
</dbReference>